<dbReference type="KEGG" id="dmm:dnm_066110"/>
<name>A0A975GQZ9_9BACT</name>
<reference evidence="2" key="1">
    <citation type="journal article" date="2021" name="Microb. Physiol.">
        <title>Proteogenomic Insights into the Physiology of Marine, Sulfate-Reducing, Filamentous Desulfonema limicola and Desulfonema magnum.</title>
        <authorList>
            <person name="Schnaars V."/>
            <person name="Wohlbrand L."/>
            <person name="Scheve S."/>
            <person name="Hinrichs C."/>
            <person name="Reinhardt R."/>
            <person name="Rabus R."/>
        </authorList>
    </citation>
    <scope>NUCLEOTIDE SEQUENCE</scope>
    <source>
        <strain evidence="2">4be13</strain>
    </source>
</reference>
<dbReference type="EMBL" id="CP061800">
    <property type="protein sequence ID" value="QTA90551.1"/>
    <property type="molecule type" value="Genomic_DNA"/>
</dbReference>
<keyword evidence="3" id="KW-1185">Reference proteome</keyword>
<protein>
    <submittedName>
        <fullName evidence="2">Uncharacterized protein</fullName>
    </submittedName>
</protein>
<evidence type="ECO:0000313" key="3">
    <source>
        <dbReference type="Proteomes" id="UP000663722"/>
    </source>
</evidence>
<accession>A0A975GQZ9</accession>
<organism evidence="2 3">
    <name type="scientific">Desulfonema magnum</name>
    <dbReference type="NCBI Taxonomy" id="45655"/>
    <lineage>
        <taxon>Bacteria</taxon>
        <taxon>Pseudomonadati</taxon>
        <taxon>Thermodesulfobacteriota</taxon>
        <taxon>Desulfobacteria</taxon>
        <taxon>Desulfobacterales</taxon>
        <taxon>Desulfococcaceae</taxon>
        <taxon>Desulfonema</taxon>
    </lineage>
</organism>
<evidence type="ECO:0000313" key="2">
    <source>
        <dbReference type="EMBL" id="QTA90551.1"/>
    </source>
</evidence>
<sequence>MSRPGKKAGFLPAPQLFVMYTEKKFKTPFKHSPDRKVFGPCTGQRGRTAKKPGFFRQGRVSCPGEKPGFLRGPPHSPETFRSADIKTFCSVLNNNAPLFIIILQQGY</sequence>
<proteinExistence type="predicted"/>
<dbReference type="Proteomes" id="UP000663722">
    <property type="component" value="Chromosome"/>
</dbReference>
<evidence type="ECO:0000256" key="1">
    <source>
        <dbReference type="SAM" id="MobiDB-lite"/>
    </source>
</evidence>
<feature type="region of interest" description="Disordered" evidence="1">
    <location>
        <begin position="36"/>
        <end position="57"/>
    </location>
</feature>
<dbReference type="AlphaFoldDB" id="A0A975GQZ9"/>
<gene>
    <name evidence="2" type="ORF">dnm_066110</name>
</gene>